<dbReference type="InterPro" id="IPR027974">
    <property type="entry name" value="DUF4470"/>
</dbReference>
<dbReference type="InterPro" id="IPR024119">
    <property type="entry name" value="TF_DEAF-1"/>
</dbReference>
<sequence length="1188" mass="132976">MALSLFWPGKYFFYPIGNTSAVCLTRDIPPETSANILLLACGDPRNVLYTIFCETPDLSRALDFTCCDFDPGVLARNVLLLSMIIDGVSKETTWNIFFHMYLDDDSQAALVSQCQKLAMYSSVADWRSSPYGAVIRMGTDHTLAAMCRHWELYANFYHPSRSEQRKDLQKKMEDTRREILSDTPVVNMSSSRSSGPLLLRYDPVHVASQQFRRYWETGTTFTDATQLANSTHPNSTFFYSRAHEGFDVHYGTDPMIPFHHAPLFGNAKGTVTVQNLVESSRSQFYAWSAAFRTAVTTWKEGLLAIRFLLGDALAVASALQNHSNSSVQTVHPMPRVAAWTACVLKLNPEEYARVAAPVRFEVIDTSNLSDHVGMLNILLCTAPLLAHSPCSVLYTESLLTHTTDSATELESKLFADLSVVSVLLGMAPLDSLSGFTSLCNTHEQLTSLTLSPSDHRQYHQIITWRQPSTGDPSFIHDFTLPPLRFDANQLARLFCDIYVHLFGTEDPAHFMNLKPEDIVRLGRKFACFCPSRESFIVLLSLVHNRLQISAALWSGVMRIFLNLLSDDALRTHPFDRLNHREIHAQLYRHGIYSVPELDKARRPRVGRLSHWANIPPLVRVFLTVPRNEFAKLESIPNTPWLHCVIRYSQSEHGFQSVDAAYGTLIDRGTKAKPDLLFREDPEGHRTHCPVVVSFVVPSCVLTEAAPETIDIRLSVRTNPGSNKALLFLLGPYMAVFHACLEDTDHVHLLPEVPLSPPDTLSSAFVPLHFPKKLSAIGRPSHLAVDMDGTGKRIASLTARLDVEDVQAKEQFAKGAMPTVTQSSPCAMQVVIGGLAQTLLYPIPIVGSERKVRLARKSSYIEVAVPVAIPYLRPDGQRLCPFPVVRTNGSLSPWNLHRVPINRLPVLDLANVDRLRLWYDAHVGSQFSIRERKIRDTEQLDLLTNIKDSIHHVMTKAAGTQGTEKPARVIALRDDETQDCDTMLFVNRIRFDLSSHTIVCDAFVLPTSHAIMPTISPFIGQLLQRGVTSIRVYRGEMRGWKQLLPALVERCRTTWTHGANCEYVAQGKIPLQLKTSAGDPLCSCGRGKDVDGMLHDNLWKKFGPFVTRIAISPLFAVSYVDPVFTGGTEDVASPLASDVKETLAECHRCRKQRSISGELRRCSGCKIVYYCSEACQKSDWKSHKLDCNR</sequence>
<evidence type="ECO:0000256" key="4">
    <source>
        <dbReference type="PROSITE-ProRule" id="PRU00134"/>
    </source>
</evidence>
<dbReference type="PROSITE" id="PS01360">
    <property type="entry name" value="ZF_MYND_1"/>
    <property type="match status" value="1"/>
</dbReference>
<keyword evidence="3" id="KW-0862">Zinc</keyword>
<dbReference type="InterPro" id="IPR002893">
    <property type="entry name" value="Znf_MYND"/>
</dbReference>
<dbReference type="PANTHER" id="PTHR10237:SF15">
    <property type="entry name" value="LD37257P"/>
    <property type="match status" value="1"/>
</dbReference>
<dbReference type="GO" id="GO:0000981">
    <property type="term" value="F:DNA-binding transcription factor activity, RNA polymerase II-specific"/>
    <property type="evidence" value="ECO:0007669"/>
    <property type="project" value="TreeGrafter"/>
</dbReference>
<dbReference type="EMBL" id="ML143424">
    <property type="protein sequence ID" value="TBU28216.1"/>
    <property type="molecule type" value="Genomic_DNA"/>
</dbReference>
<reference evidence="6" key="1">
    <citation type="submission" date="2019-01" db="EMBL/GenBank/DDBJ databases">
        <title>Draft genome sequences of three monokaryotic isolates of the white-rot basidiomycete fungus Dichomitus squalens.</title>
        <authorList>
            <consortium name="DOE Joint Genome Institute"/>
            <person name="Lopez S.C."/>
            <person name="Andreopoulos B."/>
            <person name="Pangilinan J."/>
            <person name="Lipzen A."/>
            <person name="Riley R."/>
            <person name="Ahrendt S."/>
            <person name="Ng V."/>
            <person name="Barry K."/>
            <person name="Daum C."/>
            <person name="Grigoriev I.V."/>
            <person name="Hilden K.S."/>
            <person name="Makela M.R."/>
            <person name="de Vries R.P."/>
        </authorList>
    </citation>
    <scope>NUCLEOTIDE SEQUENCE [LARGE SCALE GENOMIC DNA]</scope>
    <source>
        <strain evidence="6">OM18370.1</strain>
    </source>
</reference>
<proteinExistence type="predicted"/>
<protein>
    <recommendedName>
        <fullName evidence="5">MYND-type domain-containing protein</fullName>
    </recommendedName>
</protein>
<evidence type="ECO:0000313" key="6">
    <source>
        <dbReference type="EMBL" id="TBU28216.1"/>
    </source>
</evidence>
<dbReference type="Gene3D" id="6.10.140.2220">
    <property type="match status" value="1"/>
</dbReference>
<dbReference type="GO" id="GO:0008270">
    <property type="term" value="F:zinc ion binding"/>
    <property type="evidence" value="ECO:0007669"/>
    <property type="project" value="UniProtKB-KW"/>
</dbReference>
<dbReference type="PANTHER" id="PTHR10237">
    <property type="entry name" value="DEFORMED EPIDERMAL AUTOREGULATORY FACTOR 1 HOMOLOG SUPPRESSIN"/>
    <property type="match status" value="1"/>
</dbReference>
<gene>
    <name evidence="6" type="ORF">BD311DRAFT_337406</name>
</gene>
<dbReference type="Pfam" id="PF01753">
    <property type="entry name" value="zf-MYND"/>
    <property type="match status" value="1"/>
</dbReference>
<keyword evidence="1" id="KW-0479">Metal-binding</keyword>
<feature type="domain" description="MYND-type" evidence="5">
    <location>
        <begin position="1145"/>
        <end position="1186"/>
    </location>
</feature>
<evidence type="ECO:0000256" key="3">
    <source>
        <dbReference type="ARBA" id="ARBA00022833"/>
    </source>
</evidence>
<evidence type="ECO:0000259" key="5">
    <source>
        <dbReference type="PROSITE" id="PS50865"/>
    </source>
</evidence>
<accession>A0A4Q9MQ06</accession>
<dbReference type="AlphaFoldDB" id="A0A4Q9MQ06"/>
<organism evidence="6">
    <name type="scientific">Dichomitus squalens</name>
    <dbReference type="NCBI Taxonomy" id="114155"/>
    <lineage>
        <taxon>Eukaryota</taxon>
        <taxon>Fungi</taxon>
        <taxon>Dikarya</taxon>
        <taxon>Basidiomycota</taxon>
        <taxon>Agaricomycotina</taxon>
        <taxon>Agaricomycetes</taxon>
        <taxon>Polyporales</taxon>
        <taxon>Polyporaceae</taxon>
        <taxon>Dichomitus</taxon>
    </lineage>
</organism>
<name>A0A4Q9MQ06_9APHY</name>
<dbReference type="Proteomes" id="UP000292957">
    <property type="component" value="Unassembled WGS sequence"/>
</dbReference>
<dbReference type="PROSITE" id="PS50865">
    <property type="entry name" value="ZF_MYND_2"/>
    <property type="match status" value="1"/>
</dbReference>
<dbReference type="GO" id="GO:0005634">
    <property type="term" value="C:nucleus"/>
    <property type="evidence" value="ECO:0007669"/>
    <property type="project" value="TreeGrafter"/>
</dbReference>
<dbReference type="OrthoDB" id="432970at2759"/>
<dbReference type="Pfam" id="PF14737">
    <property type="entry name" value="DUF4470"/>
    <property type="match status" value="1"/>
</dbReference>
<dbReference type="SUPFAM" id="SSF144232">
    <property type="entry name" value="HIT/MYND zinc finger-like"/>
    <property type="match status" value="1"/>
</dbReference>
<evidence type="ECO:0000256" key="2">
    <source>
        <dbReference type="ARBA" id="ARBA00022771"/>
    </source>
</evidence>
<evidence type="ECO:0000256" key="1">
    <source>
        <dbReference type="ARBA" id="ARBA00022723"/>
    </source>
</evidence>
<keyword evidence="2 4" id="KW-0863">Zinc-finger</keyword>